<dbReference type="PANTHER" id="PTHR30409">
    <property type="entry name" value="CARBAMATE KINASE"/>
    <property type="match status" value="1"/>
</dbReference>
<evidence type="ECO:0000256" key="5">
    <source>
        <dbReference type="ARBA" id="ARBA00022679"/>
    </source>
</evidence>
<dbReference type="PATRIC" id="fig|1302272.5.peg.451"/>
<dbReference type="UniPathway" id="UPA00996">
    <property type="reaction ID" value="UER00366"/>
</dbReference>
<dbReference type="InterPro" id="IPR003964">
    <property type="entry name" value="Carb_kinase"/>
</dbReference>
<keyword evidence="4" id="KW-0056">Arginine metabolism</keyword>
<evidence type="ECO:0000256" key="9">
    <source>
        <dbReference type="PIRNR" id="PIRNR000723"/>
    </source>
</evidence>
<dbReference type="PANTHER" id="PTHR30409:SF1">
    <property type="entry name" value="CARBAMATE KINASE-RELATED"/>
    <property type="match status" value="1"/>
</dbReference>
<dbReference type="PRINTS" id="PR01469">
    <property type="entry name" value="CARBMTKINASE"/>
</dbReference>
<dbReference type="GO" id="GO:0019546">
    <property type="term" value="P:L-arginine deiminase pathway"/>
    <property type="evidence" value="ECO:0007669"/>
    <property type="project" value="TreeGrafter"/>
</dbReference>
<evidence type="ECO:0000256" key="2">
    <source>
        <dbReference type="ARBA" id="ARBA00011066"/>
    </source>
</evidence>
<comment type="catalytic activity">
    <reaction evidence="7">
        <text>hydrogencarbonate + NH4(+) + ATP = carbamoyl phosphate + ADP + H2O + H(+)</text>
        <dbReference type="Rhea" id="RHEA:10152"/>
        <dbReference type="ChEBI" id="CHEBI:15377"/>
        <dbReference type="ChEBI" id="CHEBI:15378"/>
        <dbReference type="ChEBI" id="CHEBI:17544"/>
        <dbReference type="ChEBI" id="CHEBI:28938"/>
        <dbReference type="ChEBI" id="CHEBI:30616"/>
        <dbReference type="ChEBI" id="CHEBI:58228"/>
        <dbReference type="ChEBI" id="CHEBI:456216"/>
        <dbReference type="EC" id="2.7.2.2"/>
    </reaction>
</comment>
<dbReference type="SUPFAM" id="SSF53633">
    <property type="entry name" value="Carbamate kinase-like"/>
    <property type="match status" value="1"/>
</dbReference>
<evidence type="ECO:0000256" key="3">
    <source>
        <dbReference type="ARBA" id="ARBA00013070"/>
    </source>
</evidence>
<protein>
    <recommendedName>
        <fullName evidence="3 8">Carbamate kinase</fullName>
    </recommendedName>
</protein>
<organism evidence="11 12">
    <name type="scientific">Secundilactobacillus kimchicus JCM 15530</name>
    <dbReference type="NCBI Taxonomy" id="1302272"/>
    <lineage>
        <taxon>Bacteria</taxon>
        <taxon>Bacillati</taxon>
        <taxon>Bacillota</taxon>
        <taxon>Bacilli</taxon>
        <taxon>Lactobacillales</taxon>
        <taxon>Lactobacillaceae</taxon>
        <taxon>Secundilactobacillus</taxon>
    </lineage>
</organism>
<dbReference type="RefSeq" id="WP_054659708.1">
    <property type="nucleotide sequence ID" value="NZ_AZCX01000001.1"/>
</dbReference>
<keyword evidence="5 9" id="KW-0808">Transferase</keyword>
<dbReference type="NCBIfam" id="TIGR00746">
    <property type="entry name" value="arcC"/>
    <property type="match status" value="1"/>
</dbReference>
<comment type="caution">
    <text evidence="11">The sequence shown here is derived from an EMBL/GenBank/DDBJ whole genome shotgun (WGS) entry which is preliminary data.</text>
</comment>
<dbReference type="STRING" id="1302272.FC96_GL000453"/>
<evidence type="ECO:0000259" key="10">
    <source>
        <dbReference type="Pfam" id="PF00696"/>
    </source>
</evidence>
<dbReference type="AlphaFoldDB" id="A0A0R1I0N2"/>
<evidence type="ECO:0000313" key="11">
    <source>
        <dbReference type="EMBL" id="KRK49521.1"/>
    </source>
</evidence>
<dbReference type="InterPro" id="IPR036393">
    <property type="entry name" value="AceGlu_kinase-like_sf"/>
</dbReference>
<evidence type="ECO:0000256" key="1">
    <source>
        <dbReference type="ARBA" id="ARBA00005118"/>
    </source>
</evidence>
<comment type="pathway">
    <text evidence="1">Metabolic intermediate metabolism; carbamoyl phosphate degradation; CO(2) and NH(3) from carbamoyl phosphate: step 1/1.</text>
</comment>
<evidence type="ECO:0000256" key="6">
    <source>
        <dbReference type="ARBA" id="ARBA00022777"/>
    </source>
</evidence>
<sequence length="321" mass="34173">MANRKIVVALGGNAILSKDASAQAQQQALRDTAKTLVAFIKQGDQLIISHGNGPQVGNLLLQQAAGSTEKNPPMPLDTAVAMTQGSIGYWLQNAMNEVLVENGLETEVATIVTQVEVSPDDPAFITPTKPIGPFYSKAECDLIKAAHPEQTFVEDAGRGYRRVVPSPRPIGVIEASVVNQLVSAGIVPITVGGGGVPVVRDNQRFVGREAVIDKDFASEKLAELVGADLLIILTAVDNVFVNFNQPDQKRLEAVSVAEMKDYIAQDQFAKGSMLPKVQAAIDFVESRPESSAVITSLENVGRFLEKGDGTIISMSPVPSQS</sequence>
<evidence type="ECO:0000256" key="4">
    <source>
        <dbReference type="ARBA" id="ARBA00022503"/>
    </source>
</evidence>
<gene>
    <name evidence="11" type="ORF">FC96_GL000453</name>
</gene>
<dbReference type="NCBIfam" id="NF009007">
    <property type="entry name" value="PRK12352.1"/>
    <property type="match status" value="1"/>
</dbReference>
<evidence type="ECO:0000313" key="12">
    <source>
        <dbReference type="Proteomes" id="UP000050911"/>
    </source>
</evidence>
<proteinExistence type="inferred from homology"/>
<evidence type="ECO:0000256" key="8">
    <source>
        <dbReference type="NCBIfam" id="TIGR00746"/>
    </source>
</evidence>
<accession>A0A0R1I0N2</accession>
<dbReference type="GO" id="GO:0008804">
    <property type="term" value="F:carbamate kinase activity"/>
    <property type="evidence" value="ECO:0007669"/>
    <property type="project" value="UniProtKB-UniRule"/>
</dbReference>
<dbReference type="OrthoDB" id="9766717at2"/>
<dbReference type="PIRSF" id="PIRSF000723">
    <property type="entry name" value="Carbamate_kin"/>
    <property type="match status" value="1"/>
</dbReference>
<dbReference type="EMBL" id="AZCX01000001">
    <property type="protein sequence ID" value="KRK49521.1"/>
    <property type="molecule type" value="Genomic_DNA"/>
</dbReference>
<dbReference type="InterPro" id="IPR001048">
    <property type="entry name" value="Asp/Glu/Uridylate_kinase"/>
</dbReference>
<comment type="similarity">
    <text evidence="2 9">Belongs to the carbamate kinase family.</text>
</comment>
<keyword evidence="6 9" id="KW-0418">Kinase</keyword>
<name>A0A0R1I0N2_9LACO</name>
<reference evidence="11 12" key="1">
    <citation type="journal article" date="2015" name="Genome Announc.">
        <title>Expanding the biotechnology potential of lactobacilli through comparative genomics of 213 strains and associated genera.</title>
        <authorList>
            <person name="Sun Z."/>
            <person name="Harris H.M."/>
            <person name="McCann A."/>
            <person name="Guo C."/>
            <person name="Argimon S."/>
            <person name="Zhang W."/>
            <person name="Yang X."/>
            <person name="Jeffery I.B."/>
            <person name="Cooney J.C."/>
            <person name="Kagawa T.F."/>
            <person name="Liu W."/>
            <person name="Song Y."/>
            <person name="Salvetti E."/>
            <person name="Wrobel A."/>
            <person name="Rasinkangas P."/>
            <person name="Parkhill J."/>
            <person name="Rea M.C."/>
            <person name="O'Sullivan O."/>
            <person name="Ritari J."/>
            <person name="Douillard F.P."/>
            <person name="Paul Ross R."/>
            <person name="Yang R."/>
            <person name="Briner A.E."/>
            <person name="Felis G.E."/>
            <person name="de Vos W.M."/>
            <person name="Barrangou R."/>
            <person name="Klaenhammer T.R."/>
            <person name="Caufield P.W."/>
            <person name="Cui Y."/>
            <person name="Zhang H."/>
            <person name="O'Toole P.W."/>
        </authorList>
    </citation>
    <scope>NUCLEOTIDE SEQUENCE [LARGE SCALE GENOMIC DNA]</scope>
    <source>
        <strain evidence="11 12">JCM 15530</strain>
    </source>
</reference>
<dbReference type="FunFam" id="3.40.1160.10:FF:000007">
    <property type="entry name" value="Carbamate kinase"/>
    <property type="match status" value="1"/>
</dbReference>
<dbReference type="Gene3D" id="3.40.1160.10">
    <property type="entry name" value="Acetylglutamate kinase-like"/>
    <property type="match status" value="1"/>
</dbReference>
<dbReference type="Proteomes" id="UP000050911">
    <property type="component" value="Unassembled WGS sequence"/>
</dbReference>
<feature type="domain" description="Aspartate/glutamate/uridylate kinase" evidence="10">
    <location>
        <begin position="5"/>
        <end position="287"/>
    </location>
</feature>
<evidence type="ECO:0000256" key="7">
    <source>
        <dbReference type="ARBA" id="ARBA00048467"/>
    </source>
</evidence>
<dbReference type="Pfam" id="PF00696">
    <property type="entry name" value="AA_kinase"/>
    <property type="match status" value="1"/>
</dbReference>
<keyword evidence="12" id="KW-1185">Reference proteome</keyword>
<dbReference type="GO" id="GO:0005829">
    <property type="term" value="C:cytosol"/>
    <property type="evidence" value="ECO:0007669"/>
    <property type="project" value="TreeGrafter"/>
</dbReference>
<dbReference type="CDD" id="cd04235">
    <property type="entry name" value="AAK_CK"/>
    <property type="match status" value="1"/>
</dbReference>